<keyword evidence="4" id="KW-1185">Reference proteome</keyword>
<dbReference type="SUPFAM" id="SSF51735">
    <property type="entry name" value="NAD(P)-binding Rossmann-fold domains"/>
    <property type="match status" value="1"/>
</dbReference>
<gene>
    <name evidence="3" type="ORF">DSM00_2942</name>
</gene>
<dbReference type="AlphaFoldDB" id="A0A4Q0P440"/>
<dbReference type="EMBL" id="QOVM01000007">
    <property type="protein sequence ID" value="RXG20838.1"/>
    <property type="molecule type" value="Genomic_DNA"/>
</dbReference>
<sequence>MNILESFDFKNKVILVTGGAGFIGSHLIDKLLQLGAKVRCLDNFSTGKFKNIQDFEFNPNFQLIEGDIRNYDICLEATQGCDWVSHQAALGSVPRSIKDPLTTHAVNITGFLNIIEASRIAEIKNFVYAASSSTYGNSQALPKIESEIGEPLSPYALTKLVNENYASVYKKTYDFNSIGLRYFNVFGPKQDINGAYAAVIPKFVEALLNHKSPTINGDGSFSRDYTFIENVVQANLLALTATSECVLNETYNVACAERTSLIELLNLLKHRLINYDDKVIDLQPNFGPEREGDVPHSLASITKAHNLLAYNPEYSLEKGLDLTVDWYVKNLKS</sequence>
<dbReference type="Proteomes" id="UP000289238">
    <property type="component" value="Unassembled WGS sequence"/>
</dbReference>
<name>A0A4Q0P440_9FLAO</name>
<reference evidence="3 4" key="1">
    <citation type="submission" date="2018-07" db="EMBL/GenBank/DDBJ databases">
        <title>Leeuwenhoekiella genomics.</title>
        <authorList>
            <person name="Tahon G."/>
            <person name="Willems A."/>
        </authorList>
    </citation>
    <scope>NUCLEOTIDE SEQUENCE [LARGE SCALE GENOMIC DNA]</scope>
    <source>
        <strain evidence="3 4">LMG 22550</strain>
    </source>
</reference>
<feature type="domain" description="NAD-dependent epimerase/dehydratase" evidence="2">
    <location>
        <begin position="14"/>
        <end position="254"/>
    </location>
</feature>
<evidence type="ECO:0000313" key="4">
    <source>
        <dbReference type="Proteomes" id="UP000289238"/>
    </source>
</evidence>
<evidence type="ECO:0000259" key="2">
    <source>
        <dbReference type="Pfam" id="PF01370"/>
    </source>
</evidence>
<protein>
    <submittedName>
        <fullName evidence="3">UDP-N-acetylglucosamine 4-epimerase</fullName>
    </submittedName>
</protein>
<dbReference type="CDD" id="cd05256">
    <property type="entry name" value="UDP_AE_SDR_e"/>
    <property type="match status" value="1"/>
</dbReference>
<evidence type="ECO:0000256" key="1">
    <source>
        <dbReference type="ARBA" id="ARBA00007637"/>
    </source>
</evidence>
<dbReference type="Pfam" id="PF01370">
    <property type="entry name" value="Epimerase"/>
    <property type="match status" value="1"/>
</dbReference>
<accession>A0A4Q0P440</accession>
<dbReference type="OrthoDB" id="9801785at2"/>
<dbReference type="Gene3D" id="3.40.50.720">
    <property type="entry name" value="NAD(P)-binding Rossmann-like Domain"/>
    <property type="match status" value="1"/>
</dbReference>
<comment type="similarity">
    <text evidence="1">Belongs to the NAD(P)-dependent epimerase/dehydratase family.</text>
</comment>
<dbReference type="Gene3D" id="3.90.25.10">
    <property type="entry name" value="UDP-galactose 4-epimerase, domain 1"/>
    <property type="match status" value="1"/>
</dbReference>
<dbReference type="RefSeq" id="WP_128758685.1">
    <property type="nucleotide sequence ID" value="NZ_QOVM01000007.1"/>
</dbReference>
<dbReference type="PANTHER" id="PTHR43000">
    <property type="entry name" value="DTDP-D-GLUCOSE 4,6-DEHYDRATASE-RELATED"/>
    <property type="match status" value="1"/>
</dbReference>
<evidence type="ECO:0000313" key="3">
    <source>
        <dbReference type="EMBL" id="RXG20838.1"/>
    </source>
</evidence>
<comment type="caution">
    <text evidence="3">The sequence shown here is derived from an EMBL/GenBank/DDBJ whole genome shotgun (WGS) entry which is preliminary data.</text>
</comment>
<organism evidence="3 4">
    <name type="scientific">Leeuwenhoekiella aequorea</name>
    <dbReference type="NCBI Taxonomy" id="283736"/>
    <lineage>
        <taxon>Bacteria</taxon>
        <taxon>Pseudomonadati</taxon>
        <taxon>Bacteroidota</taxon>
        <taxon>Flavobacteriia</taxon>
        <taxon>Flavobacteriales</taxon>
        <taxon>Flavobacteriaceae</taxon>
        <taxon>Leeuwenhoekiella</taxon>
    </lineage>
</organism>
<proteinExistence type="inferred from homology"/>
<dbReference type="InterPro" id="IPR036291">
    <property type="entry name" value="NAD(P)-bd_dom_sf"/>
</dbReference>
<dbReference type="InterPro" id="IPR001509">
    <property type="entry name" value="Epimerase_deHydtase"/>
</dbReference>